<dbReference type="PROSITE" id="PS51885">
    <property type="entry name" value="NEPRILYSIN"/>
    <property type="match status" value="1"/>
</dbReference>
<gene>
    <name evidence="4" type="ORF">HPB52_017505</name>
</gene>
<feature type="compositionally biased region" description="Polar residues" evidence="2">
    <location>
        <begin position="594"/>
        <end position="603"/>
    </location>
</feature>
<dbReference type="VEuPathDB" id="VectorBase:RSAN_054847"/>
<dbReference type="Gene3D" id="1.10.1380.10">
    <property type="entry name" value="Neutral endopeptidase , domain2"/>
    <property type="match status" value="1"/>
</dbReference>
<dbReference type="InterPro" id="IPR008753">
    <property type="entry name" value="Peptidase_M13_N"/>
</dbReference>
<feature type="region of interest" description="Disordered" evidence="2">
    <location>
        <begin position="593"/>
        <end position="632"/>
    </location>
</feature>
<keyword evidence="5" id="KW-1185">Reference proteome</keyword>
<feature type="domain" description="Peptidase M13 N-terminal" evidence="3">
    <location>
        <begin position="53"/>
        <end position="178"/>
    </location>
</feature>
<feature type="compositionally biased region" description="Polar residues" evidence="2">
    <location>
        <begin position="557"/>
        <end position="577"/>
    </location>
</feature>
<dbReference type="GO" id="GO:0006508">
    <property type="term" value="P:proteolysis"/>
    <property type="evidence" value="ECO:0007669"/>
    <property type="project" value="InterPro"/>
</dbReference>
<dbReference type="AlphaFoldDB" id="A0A9D4PC58"/>
<evidence type="ECO:0000256" key="1">
    <source>
        <dbReference type="ARBA" id="ARBA00007357"/>
    </source>
</evidence>
<name>A0A9D4PC58_RHISA</name>
<feature type="region of interest" description="Disordered" evidence="2">
    <location>
        <begin position="524"/>
        <end position="580"/>
    </location>
</feature>
<sequence>MAVRRVLEKNGLGHWPVLDEKEKEAIGDLEDIVKKTGLRSLFNVQIARDMDNLTAFILQLHLYDLVSTEFRKVNITISKDEKIVVNALTYVDDTIQLFLQTKPEVVYNYLGFVKTLELLPLVSEQFQALYSKLKRVEYGVQKPKPRWKTCLANLQDIMKDIIGLLYTEKRLTKEAKQEERSDVGKSASRQPPRRAGSRLARGWPYHRQRPNPTAMDVQTQGEDSYPATYKPSEWTPIIRAYKGGEPSPETRVVPSQSVPVSAKPTASAVGAPADAAPASFKPSYRAQQQHLRVAHAVALRGKQLPLLPPGTIRVVFRPRGGLALNGAMAQPLMRALQVTAAGRDLGELHLRIHPTNNTFTVATAHETTALHLVQLKQLVLQTTTYPVAAYIAPPPSAVRGVISQAYWEETSEQMLQDLQTRNPDADIIAARRMGRTLSILITFAHGPVPHTIRYMSVVHRCTQYKGSLDACTNCRRPGHRYDVCPHPKSGLCSRCGDKHERQDVPSCIPSCILCGGQHLTGTGSCKARNPTAKRHSPPLQKTKFFTKEDFPPLDKTYPSTSAWSSGATRPNGATSQDSEVKALREEVKQLRAALSTSSPTLPQISPPPSLPTLSDQPPQKKRRPDESPAQPIDLEAKFQDLAKNLEARFTERITAQLQEMKKRVSYPETFLSGQFTDRKYSSVGTVGKHEHFVEIMDRFQRVAYEELLSKLRATVSDNDDEYCSTFLIQ</sequence>
<proteinExistence type="inferred from homology"/>
<dbReference type="SUPFAM" id="SSF55486">
    <property type="entry name" value="Metalloproteases ('zincins'), catalytic domain"/>
    <property type="match status" value="1"/>
</dbReference>
<dbReference type="InterPro" id="IPR042089">
    <property type="entry name" value="Peptidase_M13_dom_2"/>
</dbReference>
<feature type="region of interest" description="Disordered" evidence="2">
    <location>
        <begin position="173"/>
        <end position="229"/>
    </location>
</feature>
<evidence type="ECO:0000313" key="5">
    <source>
        <dbReference type="Proteomes" id="UP000821837"/>
    </source>
</evidence>
<organism evidence="4 5">
    <name type="scientific">Rhipicephalus sanguineus</name>
    <name type="common">Brown dog tick</name>
    <name type="synonym">Ixodes sanguineus</name>
    <dbReference type="NCBI Taxonomy" id="34632"/>
    <lineage>
        <taxon>Eukaryota</taxon>
        <taxon>Metazoa</taxon>
        <taxon>Ecdysozoa</taxon>
        <taxon>Arthropoda</taxon>
        <taxon>Chelicerata</taxon>
        <taxon>Arachnida</taxon>
        <taxon>Acari</taxon>
        <taxon>Parasitiformes</taxon>
        <taxon>Ixodida</taxon>
        <taxon>Ixodoidea</taxon>
        <taxon>Ixodidae</taxon>
        <taxon>Rhipicephalinae</taxon>
        <taxon>Rhipicephalus</taxon>
        <taxon>Rhipicephalus</taxon>
    </lineage>
</organism>
<evidence type="ECO:0000259" key="3">
    <source>
        <dbReference type="Pfam" id="PF05649"/>
    </source>
</evidence>
<evidence type="ECO:0000256" key="2">
    <source>
        <dbReference type="SAM" id="MobiDB-lite"/>
    </source>
</evidence>
<comment type="similarity">
    <text evidence="1">Belongs to the peptidase M13 family.</text>
</comment>
<dbReference type="GO" id="GO:0004222">
    <property type="term" value="F:metalloendopeptidase activity"/>
    <property type="evidence" value="ECO:0007669"/>
    <property type="project" value="InterPro"/>
</dbReference>
<feature type="compositionally biased region" description="Basic and acidic residues" evidence="2">
    <location>
        <begin position="173"/>
        <end position="183"/>
    </location>
</feature>
<dbReference type="Proteomes" id="UP000821837">
    <property type="component" value="Unassembled WGS sequence"/>
</dbReference>
<comment type="caution">
    <text evidence="4">The sequence shown here is derived from an EMBL/GenBank/DDBJ whole genome shotgun (WGS) entry which is preliminary data.</text>
</comment>
<dbReference type="InterPro" id="IPR000718">
    <property type="entry name" value="Peptidase_M13"/>
</dbReference>
<protein>
    <recommendedName>
        <fullName evidence="3">Peptidase M13 N-terminal domain-containing protein</fullName>
    </recommendedName>
</protein>
<reference evidence="4" key="2">
    <citation type="submission" date="2021-09" db="EMBL/GenBank/DDBJ databases">
        <authorList>
            <person name="Jia N."/>
            <person name="Wang J."/>
            <person name="Shi W."/>
            <person name="Du L."/>
            <person name="Sun Y."/>
            <person name="Zhan W."/>
            <person name="Jiang J."/>
            <person name="Wang Q."/>
            <person name="Zhang B."/>
            <person name="Ji P."/>
            <person name="Sakyi L.B."/>
            <person name="Cui X."/>
            <person name="Yuan T."/>
            <person name="Jiang B."/>
            <person name="Yang W."/>
            <person name="Lam T.T.-Y."/>
            <person name="Chang Q."/>
            <person name="Ding S."/>
            <person name="Wang X."/>
            <person name="Zhu J."/>
            <person name="Ruan X."/>
            <person name="Zhao L."/>
            <person name="Wei J."/>
            <person name="Que T."/>
            <person name="Du C."/>
            <person name="Cheng J."/>
            <person name="Dai P."/>
            <person name="Han X."/>
            <person name="Huang E."/>
            <person name="Gao Y."/>
            <person name="Liu J."/>
            <person name="Shao H."/>
            <person name="Ye R."/>
            <person name="Li L."/>
            <person name="Wei W."/>
            <person name="Wang X."/>
            <person name="Wang C."/>
            <person name="Huo Q."/>
            <person name="Li W."/>
            <person name="Guo W."/>
            <person name="Chen H."/>
            <person name="Chen S."/>
            <person name="Zhou L."/>
            <person name="Zhou L."/>
            <person name="Ni X."/>
            <person name="Tian J."/>
            <person name="Zhou Y."/>
            <person name="Sheng Y."/>
            <person name="Liu T."/>
            <person name="Pan Y."/>
            <person name="Xia L."/>
            <person name="Li J."/>
            <person name="Zhao F."/>
            <person name="Cao W."/>
        </authorList>
    </citation>
    <scope>NUCLEOTIDE SEQUENCE</scope>
    <source>
        <strain evidence="4">Rsan-2018</strain>
        <tissue evidence="4">Larvae</tissue>
    </source>
</reference>
<dbReference type="EMBL" id="JABSTV010001255">
    <property type="protein sequence ID" value="KAH7936054.1"/>
    <property type="molecule type" value="Genomic_DNA"/>
</dbReference>
<dbReference type="Pfam" id="PF05649">
    <property type="entry name" value="Peptidase_M13_N"/>
    <property type="match status" value="1"/>
</dbReference>
<reference evidence="4" key="1">
    <citation type="journal article" date="2020" name="Cell">
        <title>Large-Scale Comparative Analyses of Tick Genomes Elucidate Their Genetic Diversity and Vector Capacities.</title>
        <authorList>
            <consortium name="Tick Genome and Microbiome Consortium (TIGMIC)"/>
            <person name="Jia N."/>
            <person name="Wang J."/>
            <person name="Shi W."/>
            <person name="Du L."/>
            <person name="Sun Y."/>
            <person name="Zhan W."/>
            <person name="Jiang J.F."/>
            <person name="Wang Q."/>
            <person name="Zhang B."/>
            <person name="Ji P."/>
            <person name="Bell-Sakyi L."/>
            <person name="Cui X.M."/>
            <person name="Yuan T.T."/>
            <person name="Jiang B.G."/>
            <person name="Yang W.F."/>
            <person name="Lam T.T."/>
            <person name="Chang Q.C."/>
            <person name="Ding S.J."/>
            <person name="Wang X.J."/>
            <person name="Zhu J.G."/>
            <person name="Ruan X.D."/>
            <person name="Zhao L."/>
            <person name="Wei J.T."/>
            <person name="Ye R.Z."/>
            <person name="Que T.C."/>
            <person name="Du C.H."/>
            <person name="Zhou Y.H."/>
            <person name="Cheng J.X."/>
            <person name="Dai P.F."/>
            <person name="Guo W.B."/>
            <person name="Han X.H."/>
            <person name="Huang E.J."/>
            <person name="Li L.F."/>
            <person name="Wei W."/>
            <person name="Gao Y.C."/>
            <person name="Liu J.Z."/>
            <person name="Shao H.Z."/>
            <person name="Wang X."/>
            <person name="Wang C.C."/>
            <person name="Yang T.C."/>
            <person name="Huo Q.B."/>
            <person name="Li W."/>
            <person name="Chen H.Y."/>
            <person name="Chen S.E."/>
            <person name="Zhou L.G."/>
            <person name="Ni X.B."/>
            <person name="Tian J.H."/>
            <person name="Sheng Y."/>
            <person name="Liu T."/>
            <person name="Pan Y.S."/>
            <person name="Xia L.Y."/>
            <person name="Li J."/>
            <person name="Zhao F."/>
            <person name="Cao W.C."/>
        </authorList>
    </citation>
    <scope>NUCLEOTIDE SEQUENCE</scope>
    <source>
        <strain evidence="4">Rsan-2018</strain>
    </source>
</reference>
<accession>A0A9D4PC58</accession>
<evidence type="ECO:0000313" key="4">
    <source>
        <dbReference type="EMBL" id="KAH7936054.1"/>
    </source>
</evidence>